<reference evidence="4 5" key="1">
    <citation type="submission" date="2016-08" db="EMBL/GenBank/DDBJ databases">
        <authorList>
            <person name="Seilhamer J.J."/>
        </authorList>
    </citation>
    <scope>NUCLEOTIDE SEQUENCE [LARGE SCALE GENOMIC DNA]</scope>
    <source>
        <strain evidence="4 5">DX4</strain>
    </source>
</reference>
<dbReference type="AlphaFoldDB" id="A0A1D7QB89"/>
<evidence type="ECO:0000259" key="2">
    <source>
        <dbReference type="Pfam" id="PF04773"/>
    </source>
</evidence>
<dbReference type="PANTHER" id="PTHR30273">
    <property type="entry name" value="PERIPLASMIC SIGNAL SENSOR AND SIGMA FACTOR ACTIVATOR FECR-RELATED"/>
    <property type="match status" value="1"/>
</dbReference>
<dbReference type="PANTHER" id="PTHR30273:SF2">
    <property type="entry name" value="PROTEIN FECR"/>
    <property type="match status" value="1"/>
</dbReference>
<dbReference type="InterPro" id="IPR006860">
    <property type="entry name" value="FecR"/>
</dbReference>
<dbReference type="Gene3D" id="2.60.120.1440">
    <property type="match status" value="1"/>
</dbReference>
<dbReference type="InterPro" id="IPR032508">
    <property type="entry name" value="FecR_C"/>
</dbReference>
<evidence type="ECO:0008006" key="6">
    <source>
        <dbReference type="Google" id="ProtNLM"/>
    </source>
</evidence>
<keyword evidence="5" id="KW-1185">Reference proteome</keyword>
<evidence type="ECO:0000259" key="3">
    <source>
        <dbReference type="Pfam" id="PF16344"/>
    </source>
</evidence>
<dbReference type="EMBL" id="CP017141">
    <property type="protein sequence ID" value="AOM75952.1"/>
    <property type="molecule type" value="Genomic_DNA"/>
</dbReference>
<dbReference type="Pfam" id="PF04773">
    <property type="entry name" value="FecR"/>
    <property type="match status" value="1"/>
</dbReference>
<dbReference type="PIRSF" id="PIRSF018266">
    <property type="entry name" value="FecR"/>
    <property type="match status" value="1"/>
</dbReference>
<feature type="transmembrane region" description="Helical" evidence="1">
    <location>
        <begin position="68"/>
        <end position="89"/>
    </location>
</feature>
<evidence type="ECO:0000256" key="1">
    <source>
        <dbReference type="SAM" id="Phobius"/>
    </source>
</evidence>
<protein>
    <recommendedName>
        <fullName evidence="6">FecR protein</fullName>
    </recommendedName>
</protein>
<dbReference type="GO" id="GO:0016989">
    <property type="term" value="F:sigma factor antagonist activity"/>
    <property type="evidence" value="ECO:0007669"/>
    <property type="project" value="TreeGrafter"/>
</dbReference>
<sequence length="373" mass="42618">MNEDQVIALIKKYNEGGLSQEERAKLESWYITQALNSKAEIDEERQEEIIELLRTELPLKYHRNSGRLWLRIAAAASVVLCVGTAYYFYQRIQPEPLVLHAQSTISPGGNKAYLTLVDGQKIALTNAKNGTVAIQPGVKITKAADGELIYNISDHDERHKGINNYNTIETPVGGQYQIVLPDGTKIWLNAASSLKFPSTFARLVSRKVELRGEAYFEVAKNKQQPFIVKTTEQDVEVLGTHFNINTYKDEQVVKTTLLEGSIKIHNDLESKILKPGEQSILSHRRFALKTVDVEEAIAWKKGYFYFYNENIESIMRKISRWYNVEVRYQGEITEEGFYGTISRTKNINQVLDVLEKTKGVHFRIEGRRITVMK</sequence>
<proteinExistence type="predicted"/>
<evidence type="ECO:0000313" key="5">
    <source>
        <dbReference type="Proteomes" id="UP000094313"/>
    </source>
</evidence>
<keyword evidence="1" id="KW-1133">Transmembrane helix</keyword>
<dbReference type="RefSeq" id="WP_069377649.1">
    <property type="nucleotide sequence ID" value="NZ_CP017141.1"/>
</dbReference>
<name>A0A1D7QB89_9SPHI</name>
<dbReference type="InterPro" id="IPR012373">
    <property type="entry name" value="Ferrdict_sens_TM"/>
</dbReference>
<dbReference type="KEGG" id="psty:BFS30_01455"/>
<dbReference type="FunFam" id="2.60.120.1440:FF:000001">
    <property type="entry name" value="Putative anti-sigma factor"/>
    <property type="match status" value="1"/>
</dbReference>
<dbReference type="Proteomes" id="UP000094313">
    <property type="component" value="Chromosome"/>
</dbReference>
<accession>A0A1D7QB89</accession>
<dbReference type="Pfam" id="PF16344">
    <property type="entry name" value="FecR_C"/>
    <property type="match status" value="1"/>
</dbReference>
<gene>
    <name evidence="4" type="ORF">BFS30_01455</name>
</gene>
<feature type="domain" description="FecR protein" evidence="2">
    <location>
        <begin position="167"/>
        <end position="263"/>
    </location>
</feature>
<keyword evidence="1" id="KW-0472">Membrane</keyword>
<dbReference type="Gene3D" id="3.55.50.30">
    <property type="match status" value="1"/>
</dbReference>
<keyword evidence="1" id="KW-0812">Transmembrane</keyword>
<feature type="domain" description="Protein FecR C-terminal" evidence="3">
    <location>
        <begin position="303"/>
        <end position="371"/>
    </location>
</feature>
<evidence type="ECO:0000313" key="4">
    <source>
        <dbReference type="EMBL" id="AOM75952.1"/>
    </source>
</evidence>
<organism evidence="4 5">
    <name type="scientific">Pedobacter steynii</name>
    <dbReference type="NCBI Taxonomy" id="430522"/>
    <lineage>
        <taxon>Bacteria</taxon>
        <taxon>Pseudomonadati</taxon>
        <taxon>Bacteroidota</taxon>
        <taxon>Sphingobacteriia</taxon>
        <taxon>Sphingobacteriales</taxon>
        <taxon>Sphingobacteriaceae</taxon>
        <taxon>Pedobacter</taxon>
    </lineage>
</organism>